<evidence type="ECO:0000313" key="4">
    <source>
        <dbReference type="EMBL" id="CAL1702518.1"/>
    </source>
</evidence>
<sequence>MFALTFVSAALLAAQVSASTIAGRSPLHRLLQVRQTLDPDDIPQPCKVKCASTLSALDGTSCVDTACLCTKQVNEGFQTCLSCLLDLGGNDPSLEAQSQASIANYEDACGEEGFPLASLTISAVPGAPTAGSGSSFSIPAATATGSGSIFFSSTGAGSSSTSLPDAGGGAVTNTGNLATQTRSVITAPITADPAETSTTTPSSGGDGDNAQGGLASSAGAVIASMSTVAMGGLAGIMIALCWF</sequence>
<feature type="compositionally biased region" description="Low complexity" evidence="1">
    <location>
        <begin position="190"/>
        <end position="203"/>
    </location>
</feature>
<reference evidence="5" key="1">
    <citation type="submission" date="2024-04" db="EMBL/GenBank/DDBJ databases">
        <authorList>
            <person name="Shaw F."/>
            <person name="Minotto A."/>
        </authorList>
    </citation>
    <scope>NUCLEOTIDE SEQUENCE [LARGE SCALE GENOMIC DNA]</scope>
</reference>
<gene>
    <name evidence="4" type="ORF">GFSPODELE1_LOCUS4081</name>
</gene>
<evidence type="ECO:0008006" key="6">
    <source>
        <dbReference type="Google" id="ProtNLM"/>
    </source>
</evidence>
<organism evidence="4 5">
    <name type="scientific">Somion occarium</name>
    <dbReference type="NCBI Taxonomy" id="3059160"/>
    <lineage>
        <taxon>Eukaryota</taxon>
        <taxon>Fungi</taxon>
        <taxon>Dikarya</taxon>
        <taxon>Basidiomycota</taxon>
        <taxon>Agaricomycotina</taxon>
        <taxon>Agaricomycetes</taxon>
        <taxon>Polyporales</taxon>
        <taxon>Cerrenaceae</taxon>
        <taxon>Somion</taxon>
    </lineage>
</organism>
<feature type="chain" id="PRO_5047239564" description="Extracellular membrane protein CFEM domain-containing protein" evidence="3">
    <location>
        <begin position="19"/>
        <end position="243"/>
    </location>
</feature>
<dbReference type="Proteomes" id="UP001497453">
    <property type="component" value="Chromosome 2"/>
</dbReference>
<proteinExistence type="predicted"/>
<keyword evidence="2" id="KW-1133">Transmembrane helix</keyword>
<name>A0ABP1D696_9APHY</name>
<feature type="region of interest" description="Disordered" evidence="1">
    <location>
        <begin position="185"/>
        <end position="211"/>
    </location>
</feature>
<keyword evidence="5" id="KW-1185">Reference proteome</keyword>
<evidence type="ECO:0000313" key="5">
    <source>
        <dbReference type="Proteomes" id="UP001497453"/>
    </source>
</evidence>
<evidence type="ECO:0000256" key="3">
    <source>
        <dbReference type="SAM" id="SignalP"/>
    </source>
</evidence>
<keyword evidence="2" id="KW-0812">Transmembrane</keyword>
<evidence type="ECO:0000256" key="1">
    <source>
        <dbReference type="SAM" id="MobiDB-lite"/>
    </source>
</evidence>
<protein>
    <recommendedName>
        <fullName evidence="6">Extracellular membrane protein CFEM domain-containing protein</fullName>
    </recommendedName>
</protein>
<feature type="signal peptide" evidence="3">
    <location>
        <begin position="1"/>
        <end position="18"/>
    </location>
</feature>
<accession>A0ABP1D696</accession>
<evidence type="ECO:0000256" key="2">
    <source>
        <dbReference type="SAM" id="Phobius"/>
    </source>
</evidence>
<feature type="transmembrane region" description="Helical" evidence="2">
    <location>
        <begin position="218"/>
        <end position="242"/>
    </location>
</feature>
<dbReference type="EMBL" id="OZ037945">
    <property type="protein sequence ID" value="CAL1702518.1"/>
    <property type="molecule type" value="Genomic_DNA"/>
</dbReference>
<keyword evidence="2" id="KW-0472">Membrane</keyword>
<keyword evidence="3" id="KW-0732">Signal</keyword>